<evidence type="ECO:0000313" key="2">
    <source>
        <dbReference type="EMBL" id="CAF3962698.1"/>
    </source>
</evidence>
<dbReference type="AlphaFoldDB" id="A0A819LCV7"/>
<name>A0A819LCV7_9BILA</name>
<dbReference type="Proteomes" id="UP000663836">
    <property type="component" value="Unassembled WGS sequence"/>
</dbReference>
<dbReference type="PROSITE" id="PS50878">
    <property type="entry name" value="RT_POL"/>
    <property type="match status" value="1"/>
</dbReference>
<sequence>MYHLNELEKNIPDNIFQHISKYIINRSRVLLYAKEDNLQRKINSFQLRQRRVPRVDRNVVKNLSSRILSHDETNCLAHGLDYGLVPKKTDDMNIVSNIENFFHRITDISQHHKKLMSEVTDKDTVDGSDVRVLDSKEMTLASSFRSITDSFRHQAYRFAQLQNRINTEQQKYRHVLKNLKQDKSIVVTRPDKSRGVVLLDKVDYVSKMHTILSDSTKFSFLSYDPTITRETKLIKLLNRLLDQGNISKEFYNLVKPFGSIPGRLYGLPKIHKEDVPLRPVVSAIRTFNYGLGKALSQLLSQFIEKKNMIRDSFTFVQELLTLPKSMSQYKMVSFDIASLYTNVPLNETIEIILKRLYDGHAKPPAINQEDMKELLDLATKNSHFLFNGQLYNQIDGVSMGSPLAPLFAEIFLQDFERKYLSSAEGMGIVYWKRYVDDTFVLFDPKFSVDHVSVGGGLSDDGVCE</sequence>
<dbReference type="Pfam" id="PF00078">
    <property type="entry name" value="RVT_1"/>
    <property type="match status" value="1"/>
</dbReference>
<feature type="domain" description="Reverse transcriptase" evidence="1">
    <location>
        <begin position="248"/>
        <end position="464"/>
    </location>
</feature>
<organism evidence="2 3">
    <name type="scientific">Rotaria sordida</name>
    <dbReference type="NCBI Taxonomy" id="392033"/>
    <lineage>
        <taxon>Eukaryota</taxon>
        <taxon>Metazoa</taxon>
        <taxon>Spiralia</taxon>
        <taxon>Gnathifera</taxon>
        <taxon>Rotifera</taxon>
        <taxon>Eurotatoria</taxon>
        <taxon>Bdelloidea</taxon>
        <taxon>Philodinida</taxon>
        <taxon>Philodinidae</taxon>
        <taxon>Rotaria</taxon>
    </lineage>
</organism>
<comment type="caution">
    <text evidence="2">The sequence shown here is derived from an EMBL/GenBank/DDBJ whole genome shotgun (WGS) entry which is preliminary data.</text>
</comment>
<evidence type="ECO:0000313" key="3">
    <source>
        <dbReference type="Proteomes" id="UP000663836"/>
    </source>
</evidence>
<dbReference type="EMBL" id="CAJOBD010003713">
    <property type="protein sequence ID" value="CAF3962698.1"/>
    <property type="molecule type" value="Genomic_DNA"/>
</dbReference>
<gene>
    <name evidence="2" type="ORF">JBS370_LOCUS24180</name>
</gene>
<dbReference type="InterPro" id="IPR000477">
    <property type="entry name" value="RT_dom"/>
</dbReference>
<reference evidence="2" key="1">
    <citation type="submission" date="2021-02" db="EMBL/GenBank/DDBJ databases">
        <authorList>
            <person name="Nowell W R."/>
        </authorList>
    </citation>
    <scope>NUCLEOTIDE SEQUENCE</scope>
</reference>
<proteinExistence type="predicted"/>
<protein>
    <recommendedName>
        <fullName evidence="1">Reverse transcriptase domain-containing protein</fullName>
    </recommendedName>
</protein>
<dbReference type="PANTHER" id="PTHR21301">
    <property type="entry name" value="REVERSE TRANSCRIPTASE"/>
    <property type="match status" value="1"/>
</dbReference>
<evidence type="ECO:0000259" key="1">
    <source>
        <dbReference type="PROSITE" id="PS50878"/>
    </source>
</evidence>
<dbReference type="PANTHER" id="PTHR21301:SF10">
    <property type="entry name" value="REVERSE TRANSCRIPTASE DOMAIN-CONTAINING PROTEIN"/>
    <property type="match status" value="1"/>
</dbReference>
<accession>A0A819LCV7</accession>